<dbReference type="GO" id="GO:0022857">
    <property type="term" value="F:transmembrane transporter activity"/>
    <property type="evidence" value="ECO:0007669"/>
    <property type="project" value="TreeGrafter"/>
</dbReference>
<dbReference type="KEGG" id="mgin:FRZ54_16695"/>
<gene>
    <name evidence="11" type="ORF">FRZ54_16695</name>
</gene>
<keyword evidence="2" id="KW-1003">Cell membrane</keyword>
<dbReference type="SUPFAM" id="SSF46689">
    <property type="entry name" value="Homeodomain-like"/>
    <property type="match status" value="1"/>
</dbReference>
<keyword evidence="8" id="KW-0804">Transcription</keyword>
<dbReference type="OrthoDB" id="1451596at2"/>
<keyword evidence="12" id="KW-1185">Reference proteome</keyword>
<dbReference type="InterPro" id="IPR018060">
    <property type="entry name" value="HTH_AraC"/>
</dbReference>
<dbReference type="Gene3D" id="1.10.10.60">
    <property type="entry name" value="Homeodomain-like"/>
    <property type="match status" value="2"/>
</dbReference>
<feature type="transmembrane region" description="Helical" evidence="9">
    <location>
        <begin position="426"/>
        <end position="451"/>
    </location>
</feature>
<dbReference type="GO" id="GO:0005886">
    <property type="term" value="C:plasma membrane"/>
    <property type="evidence" value="ECO:0007669"/>
    <property type="project" value="UniProtKB-SubCell"/>
</dbReference>
<dbReference type="GO" id="GO:0003700">
    <property type="term" value="F:DNA-binding transcription factor activity"/>
    <property type="evidence" value="ECO:0007669"/>
    <property type="project" value="InterPro"/>
</dbReference>
<dbReference type="InterPro" id="IPR025857">
    <property type="entry name" value="MacB_PCD"/>
</dbReference>
<keyword evidence="5" id="KW-0805">Transcription regulation</keyword>
<dbReference type="RefSeq" id="WP_147032719.1">
    <property type="nucleotide sequence ID" value="NZ_CP042436.1"/>
</dbReference>
<accession>A0A5B8V0S8</accession>
<dbReference type="GO" id="GO:0043565">
    <property type="term" value="F:sequence-specific DNA binding"/>
    <property type="evidence" value="ECO:0007669"/>
    <property type="project" value="InterPro"/>
</dbReference>
<dbReference type="PANTHER" id="PTHR30572:SF18">
    <property type="entry name" value="ABC-TYPE MACROLIDE FAMILY EXPORT SYSTEM PERMEASE COMPONENT 2"/>
    <property type="match status" value="1"/>
</dbReference>
<dbReference type="InterPro" id="IPR003838">
    <property type="entry name" value="ABC3_permease_C"/>
</dbReference>
<dbReference type="EMBL" id="CP042436">
    <property type="protein sequence ID" value="QEC64146.1"/>
    <property type="molecule type" value="Genomic_DNA"/>
</dbReference>
<name>A0A5B8V0S8_9SPHI</name>
<evidence type="ECO:0000256" key="5">
    <source>
        <dbReference type="ARBA" id="ARBA00023015"/>
    </source>
</evidence>
<protein>
    <submittedName>
        <fullName evidence="11">FtsX-like permease family protein</fullName>
    </submittedName>
</protein>
<feature type="transmembrane region" description="Helical" evidence="9">
    <location>
        <begin position="1088"/>
        <end position="1112"/>
    </location>
</feature>
<dbReference type="Pfam" id="PF12833">
    <property type="entry name" value="HTH_18"/>
    <property type="match status" value="1"/>
</dbReference>
<organism evidence="11 12">
    <name type="scientific">Mucilaginibacter ginsenosidivorans</name>
    <dbReference type="NCBI Taxonomy" id="398053"/>
    <lineage>
        <taxon>Bacteria</taxon>
        <taxon>Pseudomonadati</taxon>
        <taxon>Bacteroidota</taxon>
        <taxon>Sphingobacteriia</taxon>
        <taxon>Sphingobacteriales</taxon>
        <taxon>Sphingobacteriaceae</taxon>
        <taxon>Mucilaginibacter</taxon>
    </lineage>
</organism>
<evidence type="ECO:0000256" key="7">
    <source>
        <dbReference type="ARBA" id="ARBA00023136"/>
    </source>
</evidence>
<dbReference type="Pfam" id="PF02687">
    <property type="entry name" value="FtsX"/>
    <property type="match status" value="2"/>
</dbReference>
<feature type="transmembrane region" description="Helical" evidence="9">
    <location>
        <begin position="6"/>
        <end position="30"/>
    </location>
</feature>
<comment type="subcellular location">
    <subcellularLocation>
        <location evidence="1">Cell membrane</location>
        <topology evidence="1">Multi-pass membrane protein</topology>
    </subcellularLocation>
</comment>
<evidence type="ECO:0000256" key="4">
    <source>
        <dbReference type="ARBA" id="ARBA00022989"/>
    </source>
</evidence>
<dbReference type="InterPro" id="IPR009057">
    <property type="entry name" value="Homeodomain-like_sf"/>
</dbReference>
<feature type="domain" description="HTH araC/xylS-type" evidence="10">
    <location>
        <begin position="263"/>
        <end position="371"/>
    </location>
</feature>
<evidence type="ECO:0000313" key="12">
    <source>
        <dbReference type="Proteomes" id="UP000321479"/>
    </source>
</evidence>
<sequence>MNSYTLHITLYDVFFFGITFIGLTFALQLWLSESVNRIANRFLALALVTMILSMVRMLVTDIRLETYLPGLERLPMQYLLALGPLIYFYVLKITHPSHKFTWSDLLHFSPLLLELGALALEIRESIMTGTTTYKTSAFQLLNPVLQVLIFISIITYVYRSDKLIQDFYRRLPLMLMDRSLLEFRWLRRLLAATALLWLLWIGYAAVDHFGYQNQLEIHVYYPFYIFFAVIMIWTAAAAFLKPQAGLEAQQPATAKPSLSSELKQKGAWLKKTMEANCYYRDPELSLTMLAEKLGSTSHELSWIINTIIKKSFNDFINEYRARDVIIKMRDPAYDHITLLGIAFESGFNSQSTFYRSFKQLTGKSPVDYKNSIKKEYSSYNLGNQNILTPVFLNRETAVQWSSGQSNRNRMFKNYFKTAVRTLRKNIGFTAINVLGLSVGLATCLLIVFYVVDELSYDKYNTKADRIYRVSLDASLNGHAGKYATSEGPLEAALKENFPEIENTTRMIDKDGLFLSPQKFSVRKGNENVQEKKVVFTESSLFDVFTLPMIDGDPAKSLDEPHSAVLTESAAKKYFNKTDVVGQTLTINDTSLYKITGVIQDIPPQSHFKYDFFLSFSSLPESKVTGWGYSGVHNYVLLKPGANVKSLELRIAQLELKNSPAPAKIWTTNGNYFRTVLMPLLKIHLSSGYEYEAEKGGSMQYVYIFSVIAAFILVIACVNFMNLSTARSSNRAKEVGVRKVLGSAKINLVAQFLTESVIVTLVSTIIAVVLAIVLMPLFNQMAGKQLGFSLGSLTWLIPSLLISIVVIGFLAGSYPAFFLSAFQPIEVLKGKLSAGLKGGFLRSFLVVFQFSISIFLIIGTLVIYNQLNFIQNKDLGFDRSQVLVVKDTNVLGNQAKILKDELKQLPGVTNVSMSPYQPTGEDRLKTGLFPDRTIDVKKDVLSEFWSADEDYIPTMGLKLLSGRNFSKQLASDSTAIIVNESLVKKFGWKDPLNKPVFRNSVGLQEFHIVGVIKDFNFESLRHEITPLALVYSQDNGAINVRMQTADLKGLMTKVESKWKELSPNQQFSYSFMDADFDATYRTEQRVGTLFISFSTLAILIACLGLFGLAAYAAEQRNKEIGIRKVLGASVSGIVGMLSMDFMKLVLISIVLASPLAWWAMDKFFLQNFAYRTAVHWWILAIAGSVAVIIAFVTISFQSVKAALANPVKSLRSE</sequence>
<reference evidence="11 12" key="1">
    <citation type="journal article" date="2017" name="Curr. Microbiol.">
        <title>Mucilaginibacter ginsenosidivorans sp. nov., Isolated from Soil of Ginseng Field.</title>
        <authorList>
            <person name="Kim M.M."/>
            <person name="Siddiqi M.Z."/>
            <person name="Im W.T."/>
        </authorList>
    </citation>
    <scope>NUCLEOTIDE SEQUENCE [LARGE SCALE GENOMIC DNA]</scope>
    <source>
        <strain evidence="11 12">Gsoil 3017</strain>
    </source>
</reference>
<feature type="transmembrane region" description="Helical" evidence="9">
    <location>
        <begin position="185"/>
        <end position="206"/>
    </location>
</feature>
<evidence type="ECO:0000256" key="8">
    <source>
        <dbReference type="ARBA" id="ARBA00023163"/>
    </source>
</evidence>
<evidence type="ECO:0000256" key="6">
    <source>
        <dbReference type="ARBA" id="ARBA00023125"/>
    </source>
</evidence>
<feature type="transmembrane region" description="Helical" evidence="9">
    <location>
        <begin position="218"/>
        <end position="240"/>
    </location>
</feature>
<dbReference type="PROSITE" id="PS00041">
    <property type="entry name" value="HTH_ARAC_FAMILY_1"/>
    <property type="match status" value="1"/>
</dbReference>
<keyword evidence="3 9" id="KW-0812">Transmembrane</keyword>
<dbReference type="Pfam" id="PF12704">
    <property type="entry name" value="MacB_PCD"/>
    <property type="match status" value="2"/>
</dbReference>
<proteinExistence type="predicted"/>
<dbReference type="PANTHER" id="PTHR30572">
    <property type="entry name" value="MEMBRANE COMPONENT OF TRANSPORTER-RELATED"/>
    <property type="match status" value="1"/>
</dbReference>
<dbReference type="InterPro" id="IPR050250">
    <property type="entry name" value="Macrolide_Exporter_MacB"/>
</dbReference>
<dbReference type="InterPro" id="IPR018062">
    <property type="entry name" value="HTH_AraC-typ_CS"/>
</dbReference>
<feature type="transmembrane region" description="Helical" evidence="9">
    <location>
        <begin position="1124"/>
        <end position="1155"/>
    </location>
</feature>
<feature type="transmembrane region" description="Helical" evidence="9">
    <location>
        <begin position="700"/>
        <end position="722"/>
    </location>
</feature>
<evidence type="ECO:0000256" key="3">
    <source>
        <dbReference type="ARBA" id="ARBA00022692"/>
    </source>
</evidence>
<feature type="transmembrane region" description="Helical" evidence="9">
    <location>
        <begin position="747"/>
        <end position="774"/>
    </location>
</feature>
<dbReference type="PROSITE" id="PS01124">
    <property type="entry name" value="HTH_ARAC_FAMILY_2"/>
    <property type="match status" value="1"/>
</dbReference>
<keyword evidence="7 9" id="KW-0472">Membrane</keyword>
<dbReference type="SMART" id="SM00342">
    <property type="entry name" value="HTH_ARAC"/>
    <property type="match status" value="1"/>
</dbReference>
<keyword evidence="6" id="KW-0238">DNA-binding</keyword>
<feature type="transmembrane region" description="Helical" evidence="9">
    <location>
        <begin position="1175"/>
        <end position="1195"/>
    </location>
</feature>
<keyword evidence="4 9" id="KW-1133">Transmembrane helix</keyword>
<evidence type="ECO:0000256" key="2">
    <source>
        <dbReference type="ARBA" id="ARBA00022475"/>
    </source>
</evidence>
<evidence type="ECO:0000313" key="11">
    <source>
        <dbReference type="EMBL" id="QEC64146.1"/>
    </source>
</evidence>
<evidence type="ECO:0000256" key="9">
    <source>
        <dbReference type="SAM" id="Phobius"/>
    </source>
</evidence>
<evidence type="ECO:0000256" key="1">
    <source>
        <dbReference type="ARBA" id="ARBA00004651"/>
    </source>
</evidence>
<evidence type="ECO:0000259" key="10">
    <source>
        <dbReference type="PROSITE" id="PS01124"/>
    </source>
</evidence>
<feature type="transmembrane region" description="Helical" evidence="9">
    <location>
        <begin position="140"/>
        <end position="158"/>
    </location>
</feature>
<feature type="transmembrane region" description="Helical" evidence="9">
    <location>
        <begin position="74"/>
        <end position="90"/>
    </location>
</feature>
<feature type="transmembrane region" description="Helical" evidence="9">
    <location>
        <begin position="42"/>
        <end position="59"/>
    </location>
</feature>
<dbReference type="AlphaFoldDB" id="A0A5B8V0S8"/>
<feature type="transmembrane region" description="Helical" evidence="9">
    <location>
        <begin position="839"/>
        <end position="863"/>
    </location>
</feature>
<dbReference type="Proteomes" id="UP000321479">
    <property type="component" value="Chromosome"/>
</dbReference>
<feature type="transmembrane region" description="Helical" evidence="9">
    <location>
        <begin position="794"/>
        <end position="818"/>
    </location>
</feature>